<keyword evidence="12" id="KW-1185">Reference proteome</keyword>
<dbReference type="PANTHER" id="PTHR15071:SF0">
    <property type="entry name" value="MANNOSE 6-PHOSPHATE RECEPTOR-LIKE PROTEIN 1"/>
    <property type="match status" value="1"/>
</dbReference>
<feature type="transmembrane region" description="Helical" evidence="8">
    <location>
        <begin position="776"/>
        <end position="795"/>
    </location>
</feature>
<evidence type="ECO:0000256" key="9">
    <source>
        <dbReference type="SAM" id="SignalP"/>
    </source>
</evidence>
<keyword evidence="2" id="KW-0813">Transport</keyword>
<dbReference type="SMR" id="A0A7M7IQ44"/>
<dbReference type="CTD" id="43223"/>
<dbReference type="EnsemblMetazoa" id="XM_016982471">
    <property type="protein sequence ID" value="XP_016837960"/>
    <property type="gene ID" value="LOC100679106"/>
</dbReference>
<evidence type="ECO:0000256" key="3">
    <source>
        <dbReference type="ARBA" id="ARBA00022692"/>
    </source>
</evidence>
<feature type="transmembrane region" description="Helical" evidence="8">
    <location>
        <begin position="825"/>
        <end position="843"/>
    </location>
</feature>
<dbReference type="PROSITE" id="PS51914">
    <property type="entry name" value="MRH"/>
    <property type="match status" value="5"/>
</dbReference>
<feature type="chain" id="PRO_5036207190" description="MRH domain-containing protein" evidence="9">
    <location>
        <begin position="20"/>
        <end position="861"/>
    </location>
</feature>
<dbReference type="InterPro" id="IPR044865">
    <property type="entry name" value="MRH_dom"/>
</dbReference>
<feature type="domain" description="MRH" evidence="10">
    <location>
        <begin position="464"/>
        <end position="606"/>
    </location>
</feature>
<feature type="domain" description="MRH" evidence="10">
    <location>
        <begin position="177"/>
        <end position="321"/>
    </location>
</feature>
<dbReference type="SMART" id="SM01404">
    <property type="entry name" value="CIMR"/>
    <property type="match status" value="4"/>
</dbReference>
<dbReference type="Proteomes" id="UP000002358">
    <property type="component" value="Chromosome 2"/>
</dbReference>
<keyword evidence="6 8" id="KW-0472">Membrane</keyword>
<organism evidence="11 12">
    <name type="scientific">Nasonia vitripennis</name>
    <name type="common">Parasitic wasp</name>
    <dbReference type="NCBI Taxonomy" id="7425"/>
    <lineage>
        <taxon>Eukaryota</taxon>
        <taxon>Metazoa</taxon>
        <taxon>Ecdysozoa</taxon>
        <taxon>Arthropoda</taxon>
        <taxon>Hexapoda</taxon>
        <taxon>Insecta</taxon>
        <taxon>Pterygota</taxon>
        <taxon>Neoptera</taxon>
        <taxon>Endopterygota</taxon>
        <taxon>Hymenoptera</taxon>
        <taxon>Apocrita</taxon>
        <taxon>Proctotrupomorpha</taxon>
        <taxon>Chalcidoidea</taxon>
        <taxon>Pteromalidae</taxon>
        <taxon>Pteromalinae</taxon>
        <taxon>Nasonia</taxon>
    </lineage>
</organism>
<dbReference type="EnsemblMetazoa" id="XM_016982470">
    <property type="protein sequence ID" value="XP_016837959"/>
    <property type="gene ID" value="LOC100679106"/>
</dbReference>
<dbReference type="SUPFAM" id="SSF50911">
    <property type="entry name" value="Mannose 6-phosphate receptor domain"/>
    <property type="match status" value="5"/>
</dbReference>
<dbReference type="GeneID" id="100679106"/>
<dbReference type="Gene3D" id="2.70.130.10">
    <property type="entry name" value="Mannose-6-phosphate receptor binding domain"/>
    <property type="match status" value="5"/>
</dbReference>
<keyword evidence="7" id="KW-1015">Disulfide bond</keyword>
<dbReference type="GO" id="GO:0007041">
    <property type="term" value="P:lysosomal transport"/>
    <property type="evidence" value="ECO:0007669"/>
    <property type="project" value="InterPro"/>
</dbReference>
<evidence type="ECO:0000313" key="12">
    <source>
        <dbReference type="Proteomes" id="UP000002358"/>
    </source>
</evidence>
<accession>A0A7M7IQ44</accession>
<evidence type="ECO:0000259" key="10">
    <source>
        <dbReference type="PROSITE" id="PS51914"/>
    </source>
</evidence>
<keyword evidence="3 8" id="KW-0812">Transmembrane</keyword>
<keyword evidence="4 9" id="KW-0732">Signal</keyword>
<reference evidence="11" key="1">
    <citation type="submission" date="2021-01" db="UniProtKB">
        <authorList>
            <consortium name="EnsemblMetazoa"/>
        </authorList>
    </citation>
    <scope>IDENTIFICATION</scope>
</reference>
<sequence length="861" mass="96588">MRFFIFILLAALQPNFLAARVITSKIKREKFIRENYCLVREPEFSHLFNFTGLSNSNKDYSIQHDVDAILRLQPCGMLKTNCNGQDGYSICLNKTGQEIGIGKNPPEVVREFGEIIFKYTGDKCDNQHNYTVEIRMKCDLGVTDANEGMELYAAGYNECDFKLDWRTSAACTEPKKISCTVNHNSDHYDLSELTKISGNYEVYFANYTKKVLLNICHSVIYGPNTCKSNNAACLIDLETAKSSPLGEPNENLKYNVDGTLSLKYTDGALCSSAVENASSKLEATITFICDLDAIGTLPDYVGGMELCHYRFNWTTAAACSEQALHAKSLEKANSDVCAVKNPITGQTYNFTALMNKELSVKPFGTNEFYKFTICNAITNTTCKKQTGACKRHKSTSGGIGNSNLMWKESGPYLNYTNGDVCFGKQQKYTVIEFYCGPDDYEIDVIDLCYDLIKYSTPLACKIQKTCSTYNNQVNLSPLMLQLSNYVIKSDDTEYHINLCQPLVKYDKFSVCTDEKASICKLRINNGKVISTTNLGSFDSAPNTSSDQSAVIVYHNGSACEDDKRRRIESSISFLCDINSQMTQPRFLSYHNCTYFFEWKTSLVCGKVDGYFNDNCSINNTLGDFRNLSLLSQNKGLISYLQVTGKDNTVYKISLCGNKKECNGGFICDDKVNYGTSVSVLYDYAESSDIIRLHFTGGSKCSDGSLAQSVLSINCRNKNILSPPVLLKESSCYLEFEWDRPQICRFLSVPENSISKDTDTKNSIAPNEAASLSGGKIMGIIVPVLIVVIGIFYLLNESRRTHLFEMISNSTSRNCDRVKYSRNLRWYYLCTLFVTTLSFKYLLYKILSSFSINIFKTATTKK</sequence>
<evidence type="ECO:0000256" key="7">
    <source>
        <dbReference type="ARBA" id="ARBA00023157"/>
    </source>
</evidence>
<feature type="domain" description="MRH" evidence="10">
    <location>
        <begin position="613"/>
        <end position="745"/>
    </location>
</feature>
<dbReference type="GO" id="GO:0010008">
    <property type="term" value="C:endosome membrane"/>
    <property type="evidence" value="ECO:0007669"/>
    <property type="project" value="UniProtKB-SubCell"/>
</dbReference>
<dbReference type="GO" id="GO:0005537">
    <property type="term" value="F:D-mannose binding"/>
    <property type="evidence" value="ECO:0007669"/>
    <property type="project" value="InterPro"/>
</dbReference>
<evidence type="ECO:0000256" key="8">
    <source>
        <dbReference type="SAM" id="Phobius"/>
    </source>
</evidence>
<feature type="domain" description="MRH" evidence="10">
    <location>
        <begin position="335"/>
        <end position="462"/>
    </location>
</feature>
<dbReference type="InterPro" id="IPR000479">
    <property type="entry name" value="CIMR_rpt"/>
</dbReference>
<dbReference type="InParanoid" id="A0A7M7IQ44"/>
<evidence type="ECO:0000256" key="4">
    <source>
        <dbReference type="ARBA" id="ARBA00022729"/>
    </source>
</evidence>
<evidence type="ECO:0000256" key="6">
    <source>
        <dbReference type="ARBA" id="ARBA00023136"/>
    </source>
</evidence>
<dbReference type="AlphaFoldDB" id="A0A7M7IQ44"/>
<evidence type="ECO:0000256" key="1">
    <source>
        <dbReference type="ARBA" id="ARBA00004308"/>
    </source>
</evidence>
<keyword evidence="5 8" id="KW-1133">Transmembrane helix</keyword>
<name>A0A7M7IQ44_NASVI</name>
<proteinExistence type="predicted"/>
<dbReference type="PANTHER" id="PTHR15071">
    <property type="entry name" value="MANNOSE-6-PHOSPHATE RECEPTOR FAMILY MEMBER"/>
    <property type="match status" value="1"/>
</dbReference>
<dbReference type="RefSeq" id="XP_016837959.1">
    <property type="nucleotide sequence ID" value="XM_016982470.3"/>
</dbReference>
<dbReference type="GO" id="GO:0000139">
    <property type="term" value="C:Golgi membrane"/>
    <property type="evidence" value="ECO:0007669"/>
    <property type="project" value="UniProtKB-SubCell"/>
</dbReference>
<dbReference type="OrthoDB" id="4504960at2759"/>
<comment type="subcellular location">
    <subcellularLocation>
        <location evidence="1">Endomembrane system</location>
    </subcellularLocation>
</comment>
<dbReference type="FunCoup" id="A0A7M7IQ44">
    <property type="interactions" value="184"/>
</dbReference>
<evidence type="ECO:0000256" key="5">
    <source>
        <dbReference type="ARBA" id="ARBA00022989"/>
    </source>
</evidence>
<dbReference type="GO" id="GO:0038023">
    <property type="term" value="F:signaling receptor activity"/>
    <property type="evidence" value="ECO:0007669"/>
    <property type="project" value="InterPro"/>
</dbReference>
<dbReference type="RefSeq" id="XP_016837960.1">
    <property type="nucleotide sequence ID" value="XM_016982471.3"/>
</dbReference>
<protein>
    <recommendedName>
        <fullName evidence="10">MRH domain-containing protein</fullName>
    </recommendedName>
</protein>
<feature type="domain" description="MRH" evidence="10">
    <location>
        <begin position="35"/>
        <end position="173"/>
    </location>
</feature>
<evidence type="ECO:0000313" key="11">
    <source>
        <dbReference type="EnsemblMetazoa" id="XP_016837960"/>
    </source>
</evidence>
<dbReference type="InterPro" id="IPR009011">
    <property type="entry name" value="Man6P_isomerase_rcpt-bd_dom_sf"/>
</dbReference>
<dbReference type="Pfam" id="PF00878">
    <property type="entry name" value="CIMR"/>
    <property type="match status" value="4"/>
</dbReference>
<feature type="signal peptide" evidence="9">
    <location>
        <begin position="1"/>
        <end position="19"/>
    </location>
</feature>
<evidence type="ECO:0000256" key="2">
    <source>
        <dbReference type="ARBA" id="ARBA00022448"/>
    </source>
</evidence>